<gene>
    <name evidence="2" type="ORF">HAX54_005051</name>
</gene>
<keyword evidence="3" id="KW-1185">Reference proteome</keyword>
<evidence type="ECO:0000313" key="3">
    <source>
        <dbReference type="Proteomes" id="UP000823775"/>
    </source>
</evidence>
<comment type="caution">
    <text evidence="2">The sequence shown here is derived from an EMBL/GenBank/DDBJ whole genome shotgun (WGS) entry which is preliminary data.</text>
</comment>
<feature type="non-terminal residue" evidence="2">
    <location>
        <position position="58"/>
    </location>
</feature>
<evidence type="ECO:0000313" key="2">
    <source>
        <dbReference type="EMBL" id="MCD7467551.1"/>
    </source>
</evidence>
<protein>
    <submittedName>
        <fullName evidence="2">Uncharacterized protein</fullName>
    </submittedName>
</protein>
<organism evidence="2 3">
    <name type="scientific">Datura stramonium</name>
    <name type="common">Jimsonweed</name>
    <name type="synonym">Common thornapple</name>
    <dbReference type="NCBI Taxonomy" id="4076"/>
    <lineage>
        <taxon>Eukaryota</taxon>
        <taxon>Viridiplantae</taxon>
        <taxon>Streptophyta</taxon>
        <taxon>Embryophyta</taxon>
        <taxon>Tracheophyta</taxon>
        <taxon>Spermatophyta</taxon>
        <taxon>Magnoliopsida</taxon>
        <taxon>eudicotyledons</taxon>
        <taxon>Gunneridae</taxon>
        <taxon>Pentapetalae</taxon>
        <taxon>asterids</taxon>
        <taxon>lamiids</taxon>
        <taxon>Solanales</taxon>
        <taxon>Solanaceae</taxon>
        <taxon>Solanoideae</taxon>
        <taxon>Datureae</taxon>
        <taxon>Datura</taxon>
    </lineage>
</organism>
<sequence>MDCHWSHQVLALFSSRVMERMTDHRACNGTSQQPSPKTRFLSPMVDTTDRKACNGPSP</sequence>
<accession>A0ABS8T9N2</accession>
<evidence type="ECO:0000256" key="1">
    <source>
        <dbReference type="SAM" id="MobiDB-lite"/>
    </source>
</evidence>
<proteinExistence type="predicted"/>
<name>A0ABS8T9N2_DATST</name>
<dbReference type="Proteomes" id="UP000823775">
    <property type="component" value="Unassembled WGS sequence"/>
</dbReference>
<reference evidence="2 3" key="1">
    <citation type="journal article" date="2021" name="BMC Genomics">
        <title>Datura genome reveals duplications of psychoactive alkaloid biosynthetic genes and high mutation rate following tissue culture.</title>
        <authorList>
            <person name="Rajewski A."/>
            <person name="Carter-House D."/>
            <person name="Stajich J."/>
            <person name="Litt A."/>
        </authorList>
    </citation>
    <scope>NUCLEOTIDE SEQUENCE [LARGE SCALE GENOMIC DNA]</scope>
    <source>
        <strain evidence="2">AR-01</strain>
    </source>
</reference>
<feature type="region of interest" description="Disordered" evidence="1">
    <location>
        <begin position="26"/>
        <end position="58"/>
    </location>
</feature>
<dbReference type="EMBL" id="JACEIK010001242">
    <property type="protein sequence ID" value="MCD7467551.1"/>
    <property type="molecule type" value="Genomic_DNA"/>
</dbReference>